<dbReference type="InterPro" id="IPR038300">
    <property type="entry name" value="SASP_sf_alpha/beta"/>
</dbReference>
<organism evidence="2 3">
    <name type="scientific">Maledivibacter halophilus</name>
    <dbReference type="NCBI Taxonomy" id="36842"/>
    <lineage>
        <taxon>Bacteria</taxon>
        <taxon>Bacillati</taxon>
        <taxon>Bacillota</taxon>
        <taxon>Clostridia</taxon>
        <taxon>Peptostreptococcales</taxon>
        <taxon>Caminicellaceae</taxon>
        <taxon>Maledivibacter</taxon>
    </lineage>
</organism>
<dbReference type="AlphaFoldDB" id="A0A1T5IW78"/>
<proteinExistence type="predicted"/>
<gene>
    <name evidence="2" type="ORF">SAMN02194393_00809</name>
</gene>
<dbReference type="GO" id="GO:0006265">
    <property type="term" value="P:DNA topological change"/>
    <property type="evidence" value="ECO:0007669"/>
    <property type="project" value="InterPro"/>
</dbReference>
<reference evidence="2 3" key="1">
    <citation type="submission" date="2017-02" db="EMBL/GenBank/DDBJ databases">
        <authorList>
            <person name="Peterson S.W."/>
        </authorList>
    </citation>
    <scope>NUCLEOTIDE SEQUENCE [LARGE SCALE GENOMIC DNA]</scope>
    <source>
        <strain evidence="2 3">M1</strain>
    </source>
</reference>
<dbReference type="OrthoDB" id="1708261at2"/>
<evidence type="ECO:0000256" key="1">
    <source>
        <dbReference type="ARBA" id="ARBA00003863"/>
    </source>
</evidence>
<dbReference type="InterPro" id="IPR001448">
    <property type="entry name" value="SASP_alpha/beta-type"/>
</dbReference>
<dbReference type="GO" id="GO:0003690">
    <property type="term" value="F:double-stranded DNA binding"/>
    <property type="evidence" value="ECO:0007669"/>
    <property type="project" value="InterPro"/>
</dbReference>
<dbReference type="Pfam" id="PF00269">
    <property type="entry name" value="SASP"/>
    <property type="match status" value="1"/>
</dbReference>
<dbReference type="EMBL" id="FUZT01000001">
    <property type="protein sequence ID" value="SKC43405.1"/>
    <property type="molecule type" value="Genomic_DNA"/>
</dbReference>
<dbReference type="Proteomes" id="UP000190285">
    <property type="component" value="Unassembled WGS sequence"/>
</dbReference>
<accession>A0A1T5IW78</accession>
<comment type="function">
    <text evidence="1">SASP are bound to spore DNA. They are double-stranded DNA-binding proteins that cause DNA to change to an a-like conformation. They protect the DNA backbone from chemical and enzymatic cleavage and are thus involved in dormant spore's high resistance to UV light.</text>
</comment>
<name>A0A1T5IW78_9FIRM</name>
<sequence length="76" mass="8735">MSKKNRDKNKKFKVETIEDKWKYEIASELGLLDKVLSNGWGALTAKETGRIGGLITVKKRKIKKMQQQDKENVQEG</sequence>
<evidence type="ECO:0000313" key="3">
    <source>
        <dbReference type="Proteomes" id="UP000190285"/>
    </source>
</evidence>
<evidence type="ECO:0000313" key="2">
    <source>
        <dbReference type="EMBL" id="SKC43405.1"/>
    </source>
</evidence>
<keyword evidence="3" id="KW-1185">Reference proteome</keyword>
<dbReference type="Gene3D" id="6.10.10.80">
    <property type="entry name" value="Small, acid-soluble spore protein, alpha/beta type-like"/>
    <property type="match status" value="1"/>
</dbReference>
<dbReference type="RefSeq" id="WP_079489503.1">
    <property type="nucleotide sequence ID" value="NZ_FUZT01000001.1"/>
</dbReference>
<dbReference type="STRING" id="36842.SAMN02194393_00809"/>
<protein>
    <submittedName>
        <fullName evidence="2">Small, acid-soluble spore protein, alpha/beta type</fullName>
    </submittedName>
</protein>